<organism evidence="2 3">
    <name type="scientific">Eutypa lata (strain UCR-EL1)</name>
    <name type="common">Grapevine dieback disease fungus</name>
    <name type="synonym">Eutypa armeniacae</name>
    <dbReference type="NCBI Taxonomy" id="1287681"/>
    <lineage>
        <taxon>Eukaryota</taxon>
        <taxon>Fungi</taxon>
        <taxon>Dikarya</taxon>
        <taxon>Ascomycota</taxon>
        <taxon>Pezizomycotina</taxon>
        <taxon>Sordariomycetes</taxon>
        <taxon>Xylariomycetidae</taxon>
        <taxon>Xylariales</taxon>
        <taxon>Diatrypaceae</taxon>
        <taxon>Eutypa</taxon>
    </lineage>
</organism>
<keyword evidence="3" id="KW-1185">Reference proteome</keyword>
<name>M7TMN0_EUTLA</name>
<proteinExistence type="predicted"/>
<accession>M7TMN0</accession>
<dbReference type="OrthoDB" id="340227at2759"/>
<reference evidence="3" key="1">
    <citation type="journal article" date="2013" name="Genome Announc.">
        <title>Draft genome sequence of the grapevine dieback fungus Eutypa lata UCR-EL1.</title>
        <authorList>
            <person name="Blanco-Ulate B."/>
            <person name="Rolshausen P.E."/>
            <person name="Cantu D."/>
        </authorList>
    </citation>
    <scope>NUCLEOTIDE SEQUENCE [LARGE SCALE GENOMIC DNA]</scope>
    <source>
        <strain evidence="3">UCR-EL1</strain>
    </source>
</reference>
<protein>
    <submittedName>
        <fullName evidence="2">Putative la domain containing protein</fullName>
    </submittedName>
</protein>
<evidence type="ECO:0000256" key="1">
    <source>
        <dbReference type="SAM" id="MobiDB-lite"/>
    </source>
</evidence>
<feature type="region of interest" description="Disordered" evidence="1">
    <location>
        <begin position="1"/>
        <end position="245"/>
    </location>
</feature>
<evidence type="ECO:0000313" key="3">
    <source>
        <dbReference type="Proteomes" id="UP000012174"/>
    </source>
</evidence>
<dbReference type="HOGENOM" id="CLU_1133592_0_0_1"/>
<feature type="compositionally biased region" description="Basic and acidic residues" evidence="1">
    <location>
        <begin position="84"/>
        <end position="97"/>
    </location>
</feature>
<feature type="compositionally biased region" description="Low complexity" evidence="1">
    <location>
        <begin position="130"/>
        <end position="139"/>
    </location>
</feature>
<feature type="compositionally biased region" description="Low complexity" evidence="1">
    <location>
        <begin position="98"/>
        <end position="110"/>
    </location>
</feature>
<gene>
    <name evidence="2" type="ORF">UCREL1_1819</name>
</gene>
<dbReference type="EMBL" id="KB705695">
    <property type="protein sequence ID" value="EMR71141.1"/>
    <property type="molecule type" value="Genomic_DNA"/>
</dbReference>
<feature type="compositionally biased region" description="Polar residues" evidence="1">
    <location>
        <begin position="72"/>
        <end position="82"/>
    </location>
</feature>
<evidence type="ECO:0000313" key="2">
    <source>
        <dbReference type="EMBL" id="EMR71141.1"/>
    </source>
</evidence>
<dbReference type="AlphaFoldDB" id="M7TMN0"/>
<feature type="compositionally biased region" description="Polar residues" evidence="1">
    <location>
        <begin position="17"/>
        <end position="38"/>
    </location>
</feature>
<dbReference type="STRING" id="1287681.M7TMN0"/>
<sequence length="245" mass="25781">MSTATTFSYAQAAKGQAVSQAAPSQPNPSQVTPGSNKPPQDPVATTTSSSNTPSSATPAITNGNDSVEPASVTPTPLGQVNVDTDAKQSHEETREAPKSTPEPSISSSQSVEKAQIEVAPQGEEKRDRSSNSSSRVQDSSDARKKRGKKNRAAEKDIDQENDEDIKETASLPQPELTEAPIPSVNIWQQRREAHAAKAKTTPSVVATSRTPAHGSTTVAVTNPDQKPRSVPSDGTHANAICAKRL</sequence>
<feature type="compositionally biased region" description="Low complexity" evidence="1">
    <location>
        <begin position="42"/>
        <end position="59"/>
    </location>
</feature>
<dbReference type="KEGG" id="ela:UCREL1_1819"/>
<dbReference type="Proteomes" id="UP000012174">
    <property type="component" value="Unassembled WGS sequence"/>
</dbReference>
<feature type="compositionally biased region" description="Polar residues" evidence="1">
    <location>
        <begin position="200"/>
        <end position="224"/>
    </location>
</feature>